<dbReference type="AlphaFoldDB" id="A0A285NNS3"/>
<evidence type="ECO:0000313" key="3">
    <source>
        <dbReference type="Proteomes" id="UP000218627"/>
    </source>
</evidence>
<accession>A0A285NNS3</accession>
<dbReference type="Pfam" id="PF08349">
    <property type="entry name" value="DUF1722"/>
    <property type="match status" value="1"/>
</dbReference>
<dbReference type="PANTHER" id="PTHR30087">
    <property type="entry name" value="INNER MEMBRANE PROTEIN"/>
    <property type="match status" value="1"/>
</dbReference>
<sequence length="314" mass="36362">MRKFPKPLLVMSACLDLQTVRYNGEVVKDPFAIKLREYCHVIPVCPEVSIGLGVPRDKVIIQKGESLRLIQPSTGRDITQLMLSFSKEFLDSLEAVDGFLLKSKSPSCGVSNTKIYKDPQGKEFYGRGKGLFAIQVLERYQLLPVEDEGRLKNKEIREHFLVRLFAIADLREFLSRAQDVKDLVEFHSRYKYLIMAHSQAKLKQMGQLVAEAKKNFKEALSKYGILFMEALKRRPTKGQHANTLLHIMGHLSRALKKSEKEHFYSLVESYKAGQRDLYTLLEIIKSWSYRFDEKYLTHQVYLEPYPNELNVIQQ</sequence>
<dbReference type="InterPro" id="IPR017087">
    <property type="entry name" value="UCP037004"/>
</dbReference>
<reference evidence="3" key="1">
    <citation type="submission" date="2017-09" db="EMBL/GenBank/DDBJ databases">
        <authorList>
            <person name="Varghese N."/>
            <person name="Submissions S."/>
        </authorList>
    </citation>
    <scope>NUCLEOTIDE SEQUENCE [LARGE SCALE GENOMIC DNA]</scope>
    <source>
        <strain evidence="3">DSM 2913</strain>
    </source>
</reference>
<proteinExistence type="predicted"/>
<dbReference type="OrthoDB" id="9797779at2"/>
<evidence type="ECO:0000313" key="2">
    <source>
        <dbReference type="EMBL" id="SNZ11170.1"/>
    </source>
</evidence>
<dbReference type="PANTHER" id="PTHR30087:SF0">
    <property type="entry name" value="INNER MEMBRANE PROTEIN"/>
    <property type="match status" value="1"/>
</dbReference>
<dbReference type="InterPro" id="IPR013560">
    <property type="entry name" value="DUF1722"/>
</dbReference>
<dbReference type="Proteomes" id="UP000218627">
    <property type="component" value="Unassembled WGS sequence"/>
</dbReference>
<dbReference type="InterPro" id="IPR007553">
    <property type="entry name" value="2-thiour_desulf"/>
</dbReference>
<protein>
    <submittedName>
        <fullName evidence="2">Uncharacterized conserved protein YbgA, DUF1722 family</fullName>
    </submittedName>
</protein>
<organism evidence="2 3">
    <name type="scientific">Hydrogenobacter hydrogenophilus</name>
    <dbReference type="NCBI Taxonomy" id="35835"/>
    <lineage>
        <taxon>Bacteria</taxon>
        <taxon>Pseudomonadati</taxon>
        <taxon>Aquificota</taxon>
        <taxon>Aquificia</taxon>
        <taxon>Aquificales</taxon>
        <taxon>Aquificaceae</taxon>
        <taxon>Hydrogenobacter</taxon>
    </lineage>
</organism>
<dbReference type="PIRSF" id="PIRSF037004">
    <property type="entry name" value="UCP037004"/>
    <property type="match status" value="1"/>
</dbReference>
<name>A0A285NNS3_9AQUI</name>
<dbReference type="RefSeq" id="WP_096600108.1">
    <property type="nucleotide sequence ID" value="NZ_OBEN01000001.1"/>
</dbReference>
<dbReference type="Pfam" id="PF04463">
    <property type="entry name" value="2-thiour_desulf"/>
    <property type="match status" value="1"/>
</dbReference>
<dbReference type="EMBL" id="OBEN01000001">
    <property type="protein sequence ID" value="SNZ11170.1"/>
    <property type="molecule type" value="Genomic_DNA"/>
</dbReference>
<keyword evidence="3" id="KW-1185">Reference proteome</keyword>
<feature type="domain" description="DUF1722" evidence="1">
    <location>
        <begin position="191"/>
        <end position="306"/>
    </location>
</feature>
<evidence type="ECO:0000259" key="1">
    <source>
        <dbReference type="Pfam" id="PF08349"/>
    </source>
</evidence>
<gene>
    <name evidence="2" type="ORF">SAMN06265353_0160</name>
</gene>